<dbReference type="InterPro" id="IPR018076">
    <property type="entry name" value="T2SS_GspF_dom"/>
</dbReference>
<evidence type="ECO:0000256" key="4">
    <source>
        <dbReference type="ARBA" id="ARBA00022692"/>
    </source>
</evidence>
<dbReference type="Gene3D" id="1.20.81.30">
    <property type="entry name" value="Type II secretion system (T2SS), domain F"/>
    <property type="match status" value="2"/>
</dbReference>
<dbReference type="Proteomes" id="UP000786989">
    <property type="component" value="Unassembled WGS sequence"/>
</dbReference>
<evidence type="ECO:0000256" key="7">
    <source>
        <dbReference type="SAM" id="MobiDB-lite"/>
    </source>
</evidence>
<protein>
    <submittedName>
        <fullName evidence="10">Type II secretion system F family protein</fullName>
    </submittedName>
</protein>
<keyword evidence="3" id="KW-1003">Cell membrane</keyword>
<dbReference type="PANTHER" id="PTHR30012:SF0">
    <property type="entry name" value="TYPE II SECRETION SYSTEM PROTEIN F-RELATED"/>
    <property type="match status" value="1"/>
</dbReference>
<evidence type="ECO:0000256" key="8">
    <source>
        <dbReference type="SAM" id="Phobius"/>
    </source>
</evidence>
<reference evidence="10" key="1">
    <citation type="journal article" date="2021" name="PeerJ">
        <title>Extensive microbial diversity within the chicken gut microbiome revealed by metagenomics and culture.</title>
        <authorList>
            <person name="Gilroy R."/>
            <person name="Ravi A."/>
            <person name="Getino M."/>
            <person name="Pursley I."/>
            <person name="Horton D.L."/>
            <person name="Alikhan N.F."/>
            <person name="Baker D."/>
            <person name="Gharbi K."/>
            <person name="Hall N."/>
            <person name="Watson M."/>
            <person name="Adriaenssens E.M."/>
            <person name="Foster-Nyarko E."/>
            <person name="Jarju S."/>
            <person name="Secka A."/>
            <person name="Antonio M."/>
            <person name="Oren A."/>
            <person name="Chaudhuri R.R."/>
            <person name="La Ragione R."/>
            <person name="Hildebrand F."/>
            <person name="Pallen M.J."/>
        </authorList>
    </citation>
    <scope>NUCLEOTIDE SEQUENCE</scope>
    <source>
        <strain evidence="10">ChiGjej6B6-11269</strain>
    </source>
</reference>
<feature type="domain" description="Type II secretion system protein GspF" evidence="9">
    <location>
        <begin position="247"/>
        <end position="372"/>
    </location>
</feature>
<keyword evidence="5 8" id="KW-1133">Transmembrane helix</keyword>
<feature type="transmembrane region" description="Helical" evidence="8">
    <location>
        <begin position="191"/>
        <end position="216"/>
    </location>
</feature>
<evidence type="ECO:0000256" key="2">
    <source>
        <dbReference type="ARBA" id="ARBA00005745"/>
    </source>
</evidence>
<dbReference type="InterPro" id="IPR042094">
    <property type="entry name" value="T2SS_GspF_sf"/>
</dbReference>
<comment type="similarity">
    <text evidence="2">Belongs to the GSP F family.</text>
</comment>
<comment type="subcellular location">
    <subcellularLocation>
        <location evidence="1">Cell membrane</location>
        <topology evidence="1">Multi-pass membrane protein</topology>
    </subcellularLocation>
</comment>
<dbReference type="Pfam" id="PF00482">
    <property type="entry name" value="T2SSF"/>
    <property type="match status" value="2"/>
</dbReference>
<evidence type="ECO:0000259" key="9">
    <source>
        <dbReference type="Pfam" id="PF00482"/>
    </source>
</evidence>
<evidence type="ECO:0000313" key="11">
    <source>
        <dbReference type="Proteomes" id="UP000786989"/>
    </source>
</evidence>
<keyword evidence="4 8" id="KW-0812">Transmembrane</keyword>
<feature type="transmembrane region" description="Helical" evidence="8">
    <location>
        <begin position="145"/>
        <end position="171"/>
    </location>
</feature>
<evidence type="ECO:0000256" key="6">
    <source>
        <dbReference type="ARBA" id="ARBA00023136"/>
    </source>
</evidence>
<comment type="caution">
    <text evidence="10">The sequence shown here is derived from an EMBL/GenBank/DDBJ whole genome shotgun (WGS) entry which is preliminary data.</text>
</comment>
<dbReference type="GO" id="GO:0005886">
    <property type="term" value="C:plasma membrane"/>
    <property type="evidence" value="ECO:0007669"/>
    <property type="project" value="UniProtKB-SubCell"/>
</dbReference>
<feature type="region of interest" description="Disordered" evidence="7">
    <location>
        <begin position="1"/>
        <end position="31"/>
    </location>
</feature>
<organism evidence="10 11">
    <name type="scientific">Slackia equolifaciens</name>
    <dbReference type="NCBI Taxonomy" id="498718"/>
    <lineage>
        <taxon>Bacteria</taxon>
        <taxon>Bacillati</taxon>
        <taxon>Actinomycetota</taxon>
        <taxon>Coriobacteriia</taxon>
        <taxon>Eggerthellales</taxon>
        <taxon>Eggerthellaceae</taxon>
        <taxon>Slackia</taxon>
    </lineage>
</organism>
<evidence type="ECO:0000256" key="1">
    <source>
        <dbReference type="ARBA" id="ARBA00004651"/>
    </source>
</evidence>
<feature type="transmembrane region" description="Helical" evidence="8">
    <location>
        <begin position="353"/>
        <end position="380"/>
    </location>
</feature>
<accession>A0A9D2UYB6</accession>
<dbReference type="AlphaFoldDB" id="A0A9D2UYB6"/>
<evidence type="ECO:0000313" key="10">
    <source>
        <dbReference type="EMBL" id="HJF66176.1"/>
    </source>
</evidence>
<sequence>MAAAKTPVDVEMLDGAMTNTEKRGTSHEAESLPAVKPLESGAVSAFCEGVAMMLAAGIQTDEAVGLLGENMKPGPFKHACDQVYRSLIGGHSLSRALREAGCFPERAVSMVASGEESGRLENVLRSLAVQYGEEERLFTKMRSGIVYPAALLAVMTVILAFTVVVILPVFIDVYENLSGSVTAGAFAYVNVSVVIGWVAFAVMALVTLVAIAIAVVSRGSGRGRVVAAFSRLPFTRDAMYRLGLSRFTSQLATYISAGFDTNSAMERSTAAVEHPLLRARLDRALADMTSANDPKSLSQAVYDNEVFDPIYARMLMVGSRSGSVEDVLQRLSDAFFEDAVARMDDLIDGVEPALAAFLTISVGATLVAVMLPLIGIMGAIG</sequence>
<reference evidence="10" key="2">
    <citation type="submission" date="2021-09" db="EMBL/GenBank/DDBJ databases">
        <authorList>
            <person name="Gilroy R."/>
        </authorList>
    </citation>
    <scope>NUCLEOTIDE SEQUENCE</scope>
    <source>
        <strain evidence="10">ChiGjej6B6-11269</strain>
    </source>
</reference>
<feature type="compositionally biased region" description="Basic and acidic residues" evidence="7">
    <location>
        <begin position="20"/>
        <end position="30"/>
    </location>
</feature>
<feature type="domain" description="Type II secretion system protein GspF" evidence="9">
    <location>
        <begin position="46"/>
        <end position="168"/>
    </location>
</feature>
<keyword evidence="6 8" id="KW-0472">Membrane</keyword>
<dbReference type="PANTHER" id="PTHR30012">
    <property type="entry name" value="GENERAL SECRETION PATHWAY PROTEIN"/>
    <property type="match status" value="1"/>
</dbReference>
<gene>
    <name evidence="10" type="ORF">K8U77_08715</name>
</gene>
<name>A0A9D2UYB6_9ACTN</name>
<dbReference type="EMBL" id="DYWI01000169">
    <property type="protein sequence ID" value="HJF66176.1"/>
    <property type="molecule type" value="Genomic_DNA"/>
</dbReference>
<evidence type="ECO:0000256" key="3">
    <source>
        <dbReference type="ARBA" id="ARBA00022475"/>
    </source>
</evidence>
<evidence type="ECO:0000256" key="5">
    <source>
        <dbReference type="ARBA" id="ARBA00022989"/>
    </source>
</evidence>
<proteinExistence type="inferred from homology"/>
<dbReference type="InterPro" id="IPR003004">
    <property type="entry name" value="GspF/PilC"/>
</dbReference>